<accession>A0A0A8YLY6</accession>
<proteinExistence type="predicted"/>
<organism evidence="1">
    <name type="scientific">Arundo donax</name>
    <name type="common">Giant reed</name>
    <name type="synonym">Donax arundinaceus</name>
    <dbReference type="NCBI Taxonomy" id="35708"/>
    <lineage>
        <taxon>Eukaryota</taxon>
        <taxon>Viridiplantae</taxon>
        <taxon>Streptophyta</taxon>
        <taxon>Embryophyta</taxon>
        <taxon>Tracheophyta</taxon>
        <taxon>Spermatophyta</taxon>
        <taxon>Magnoliopsida</taxon>
        <taxon>Liliopsida</taxon>
        <taxon>Poales</taxon>
        <taxon>Poaceae</taxon>
        <taxon>PACMAD clade</taxon>
        <taxon>Arundinoideae</taxon>
        <taxon>Arundineae</taxon>
        <taxon>Arundo</taxon>
    </lineage>
</organism>
<dbReference type="EMBL" id="GBRH01270461">
    <property type="protein sequence ID" value="JAD27434.1"/>
    <property type="molecule type" value="Transcribed_RNA"/>
</dbReference>
<reference evidence="1" key="2">
    <citation type="journal article" date="2015" name="Data Brief">
        <title>Shoot transcriptome of the giant reed, Arundo donax.</title>
        <authorList>
            <person name="Barrero R.A."/>
            <person name="Guerrero F.D."/>
            <person name="Moolhuijzen P."/>
            <person name="Goolsby J.A."/>
            <person name="Tidwell J."/>
            <person name="Bellgard S.E."/>
            <person name="Bellgard M.I."/>
        </authorList>
    </citation>
    <scope>NUCLEOTIDE SEQUENCE</scope>
    <source>
        <tissue evidence="1">Shoot tissue taken approximately 20 cm above the soil surface</tissue>
    </source>
</reference>
<evidence type="ECO:0000313" key="1">
    <source>
        <dbReference type="EMBL" id="JAD27434.1"/>
    </source>
</evidence>
<sequence length="36" mass="4145">MCSISQFLIVHLQTLKTVKDNLIDRSREMIALVKSI</sequence>
<reference evidence="1" key="1">
    <citation type="submission" date="2014-09" db="EMBL/GenBank/DDBJ databases">
        <authorList>
            <person name="Magalhaes I.L.F."/>
            <person name="Oliveira U."/>
            <person name="Santos F.R."/>
            <person name="Vidigal T.H.D.A."/>
            <person name="Brescovit A.D."/>
            <person name="Santos A.J."/>
        </authorList>
    </citation>
    <scope>NUCLEOTIDE SEQUENCE</scope>
    <source>
        <tissue evidence="1">Shoot tissue taken approximately 20 cm above the soil surface</tissue>
    </source>
</reference>
<protein>
    <submittedName>
        <fullName evidence="1">Uncharacterized protein</fullName>
    </submittedName>
</protein>
<dbReference type="AlphaFoldDB" id="A0A0A8YLY6"/>
<name>A0A0A8YLY6_ARUDO</name>